<protein>
    <submittedName>
        <fullName evidence="1">Uncharacterized protein</fullName>
    </submittedName>
</protein>
<name>A0A1R3HV65_COCAP</name>
<dbReference type="Gramene" id="OMO74130">
    <property type="protein sequence ID" value="OMO74130"/>
    <property type="gene ID" value="CCACVL1_16941"/>
</dbReference>
<dbReference type="EMBL" id="AWWV01011137">
    <property type="protein sequence ID" value="OMO74130.1"/>
    <property type="molecule type" value="Genomic_DNA"/>
</dbReference>
<sequence>MAILSLCCDLSVARRIWAGAAAAQQVNGKR</sequence>
<reference evidence="1 2" key="1">
    <citation type="submission" date="2013-09" db="EMBL/GenBank/DDBJ databases">
        <title>Corchorus capsularis genome sequencing.</title>
        <authorList>
            <person name="Alam M."/>
            <person name="Haque M.S."/>
            <person name="Islam M.S."/>
            <person name="Emdad E.M."/>
            <person name="Islam M.M."/>
            <person name="Ahmed B."/>
            <person name="Halim A."/>
            <person name="Hossen Q.M.M."/>
            <person name="Hossain M.Z."/>
            <person name="Ahmed R."/>
            <person name="Khan M.M."/>
            <person name="Islam R."/>
            <person name="Rashid M.M."/>
            <person name="Khan S.A."/>
            <person name="Rahman M.S."/>
            <person name="Alam M."/>
        </authorList>
    </citation>
    <scope>NUCLEOTIDE SEQUENCE [LARGE SCALE GENOMIC DNA]</scope>
    <source>
        <strain evidence="2">cv. CVL-1</strain>
        <tissue evidence="1">Whole seedling</tissue>
    </source>
</reference>
<organism evidence="1 2">
    <name type="scientific">Corchorus capsularis</name>
    <name type="common">Jute</name>
    <dbReference type="NCBI Taxonomy" id="210143"/>
    <lineage>
        <taxon>Eukaryota</taxon>
        <taxon>Viridiplantae</taxon>
        <taxon>Streptophyta</taxon>
        <taxon>Embryophyta</taxon>
        <taxon>Tracheophyta</taxon>
        <taxon>Spermatophyta</taxon>
        <taxon>Magnoliopsida</taxon>
        <taxon>eudicotyledons</taxon>
        <taxon>Gunneridae</taxon>
        <taxon>Pentapetalae</taxon>
        <taxon>rosids</taxon>
        <taxon>malvids</taxon>
        <taxon>Malvales</taxon>
        <taxon>Malvaceae</taxon>
        <taxon>Grewioideae</taxon>
        <taxon>Apeibeae</taxon>
        <taxon>Corchorus</taxon>
    </lineage>
</organism>
<accession>A0A1R3HV65</accession>
<evidence type="ECO:0000313" key="1">
    <source>
        <dbReference type="EMBL" id="OMO74130.1"/>
    </source>
</evidence>
<dbReference type="AlphaFoldDB" id="A0A1R3HV65"/>
<evidence type="ECO:0000313" key="2">
    <source>
        <dbReference type="Proteomes" id="UP000188268"/>
    </source>
</evidence>
<keyword evidence="2" id="KW-1185">Reference proteome</keyword>
<comment type="caution">
    <text evidence="1">The sequence shown here is derived from an EMBL/GenBank/DDBJ whole genome shotgun (WGS) entry which is preliminary data.</text>
</comment>
<gene>
    <name evidence="1" type="ORF">CCACVL1_16941</name>
</gene>
<dbReference type="Proteomes" id="UP000188268">
    <property type="component" value="Unassembled WGS sequence"/>
</dbReference>
<proteinExistence type="predicted"/>